<protein>
    <recommendedName>
        <fullName evidence="6">Fucosyltransferase</fullName>
        <ecNumber evidence="6">2.4.1.-</ecNumber>
    </recommendedName>
</protein>
<comment type="subcellular location">
    <subcellularLocation>
        <location evidence="6">Golgi apparatus</location>
        <location evidence="6">Golgi stack membrane</location>
        <topology evidence="6">Single-pass type II membrane protein</topology>
    </subcellularLocation>
</comment>
<keyword evidence="6" id="KW-0333">Golgi apparatus</keyword>
<dbReference type="InterPro" id="IPR004938">
    <property type="entry name" value="XG_FTase"/>
</dbReference>
<dbReference type="PANTHER" id="PTHR31889">
    <property type="entry name" value="FUCOSYLTRANSFERASE 2-RELATED"/>
    <property type="match status" value="1"/>
</dbReference>
<evidence type="ECO:0000313" key="8">
    <source>
        <dbReference type="Proteomes" id="UP001633002"/>
    </source>
</evidence>
<keyword evidence="4" id="KW-0325">Glycoprotein</keyword>
<dbReference type="GO" id="GO:0032580">
    <property type="term" value="C:Golgi cisterna membrane"/>
    <property type="evidence" value="ECO:0007669"/>
    <property type="project" value="UniProtKB-SubCell"/>
</dbReference>
<accession>A0ABD3HPR1</accession>
<reference evidence="7 8" key="1">
    <citation type="submission" date="2024-09" db="EMBL/GenBank/DDBJ databases">
        <title>Chromosome-scale assembly of Riccia sorocarpa.</title>
        <authorList>
            <person name="Paukszto L."/>
        </authorList>
    </citation>
    <scope>NUCLEOTIDE SEQUENCE [LARGE SCALE GENOMIC DNA]</scope>
    <source>
        <strain evidence="7">LP-2024</strain>
        <tissue evidence="7">Aerial parts of the thallus</tissue>
    </source>
</reference>
<evidence type="ECO:0000256" key="2">
    <source>
        <dbReference type="ARBA" id="ARBA00022676"/>
    </source>
</evidence>
<keyword evidence="5 6" id="KW-0961">Cell wall biogenesis/degradation</keyword>
<keyword evidence="6" id="KW-1133">Transmembrane helix</keyword>
<dbReference type="GO" id="GO:0016757">
    <property type="term" value="F:glycosyltransferase activity"/>
    <property type="evidence" value="ECO:0007669"/>
    <property type="project" value="UniProtKB-KW"/>
</dbReference>
<keyword evidence="2 6" id="KW-0328">Glycosyltransferase</keyword>
<dbReference type="PANTHER" id="PTHR31889:SF85">
    <property type="entry name" value="FUCOSYLTRANSFERASE"/>
    <property type="match status" value="1"/>
</dbReference>
<evidence type="ECO:0000256" key="6">
    <source>
        <dbReference type="RuleBase" id="RU367004"/>
    </source>
</evidence>
<keyword evidence="8" id="KW-1185">Reference proteome</keyword>
<dbReference type="GO" id="GO:0071555">
    <property type="term" value="P:cell wall organization"/>
    <property type="evidence" value="ECO:0007669"/>
    <property type="project" value="UniProtKB-UniRule"/>
</dbReference>
<feature type="transmembrane region" description="Helical" evidence="6">
    <location>
        <begin position="21"/>
        <end position="44"/>
    </location>
</feature>
<evidence type="ECO:0000256" key="1">
    <source>
        <dbReference type="ARBA" id="ARBA00010481"/>
    </source>
</evidence>
<comment type="caution">
    <text evidence="7">The sequence shown here is derived from an EMBL/GenBank/DDBJ whole genome shotgun (WGS) entry which is preliminary data.</text>
</comment>
<evidence type="ECO:0000256" key="4">
    <source>
        <dbReference type="ARBA" id="ARBA00023180"/>
    </source>
</evidence>
<dbReference type="Proteomes" id="UP001633002">
    <property type="component" value="Unassembled WGS sequence"/>
</dbReference>
<proteinExistence type="inferred from homology"/>
<gene>
    <name evidence="7" type="ORF">R1sor_005960</name>
</gene>
<organism evidence="7 8">
    <name type="scientific">Riccia sorocarpa</name>
    <dbReference type="NCBI Taxonomy" id="122646"/>
    <lineage>
        <taxon>Eukaryota</taxon>
        <taxon>Viridiplantae</taxon>
        <taxon>Streptophyta</taxon>
        <taxon>Embryophyta</taxon>
        <taxon>Marchantiophyta</taxon>
        <taxon>Marchantiopsida</taxon>
        <taxon>Marchantiidae</taxon>
        <taxon>Marchantiales</taxon>
        <taxon>Ricciaceae</taxon>
        <taxon>Riccia</taxon>
    </lineage>
</organism>
<evidence type="ECO:0000313" key="7">
    <source>
        <dbReference type="EMBL" id="KAL3692309.1"/>
    </source>
</evidence>
<evidence type="ECO:0000256" key="3">
    <source>
        <dbReference type="ARBA" id="ARBA00022679"/>
    </source>
</evidence>
<comment type="function">
    <text evidence="6">May be involved in cell wall biosynthesis.</text>
</comment>
<dbReference type="EMBL" id="JBJQOH010000003">
    <property type="protein sequence ID" value="KAL3692309.1"/>
    <property type="molecule type" value="Genomic_DNA"/>
</dbReference>
<comment type="similarity">
    <text evidence="1 6">Belongs to the glycosyltransferase 37 family.</text>
</comment>
<dbReference type="Gene3D" id="3.40.50.11340">
    <property type="match status" value="1"/>
</dbReference>
<evidence type="ECO:0000256" key="5">
    <source>
        <dbReference type="ARBA" id="ARBA00023316"/>
    </source>
</evidence>
<keyword evidence="6" id="KW-0812">Transmembrane</keyword>
<sequence>MESAKRGDKHHAQHMEKHQAWKWRGWVTCVVILCLGSTVTFYWAQRMNATGGTGMAEFPLLSSSVKNFSFEPEIPDLKDDPTCLSRTQQNLYRSDKERLIIPAALIEAWERYGDLYRSCSVGRNWTDVFLDQGSDGSSNCKYLVFLELGVGLGNKILALTSALFYALSTDRVLLLDYSQQNTLSRLLCEPFANFTWVLPWDFPYDKFWSAPSLGDAMEQNWNVRVMNLRLSQSQTSEDQLFFCEETQSGISKVQWVSWMSNQYYFKIPSIWRRVNPIFSFRGETAFTYLSRLIILPNNDIWGHIIRTYWGYLSTTRLRVGLQVRLHWRSDLAAFDEQVQQRILDCLTNHRILPKVLEKPQNVTGLSKLYPRKMRAVRRNEPPVDVVVLVASLQARYRDELMKLFDRQANVDDAIVRVHTVSHFGQEVVYSEDQVQYALVEMWLLSFSDKLATSAWSTFGYIAQGLGNLTPYILNIKGDITRDDGDSCLVGQSSQPCTHYPMKPACKAPGNLTEEHKAWLDAHIRECQDQSGGLQLGTYDVPQ</sequence>
<keyword evidence="6" id="KW-0472">Membrane</keyword>
<dbReference type="EC" id="2.4.1.-" evidence="6"/>
<dbReference type="Pfam" id="PF03254">
    <property type="entry name" value="XG_FTase"/>
    <property type="match status" value="1"/>
</dbReference>
<dbReference type="AlphaFoldDB" id="A0ABD3HPR1"/>
<name>A0ABD3HPR1_9MARC</name>
<keyword evidence="3 6" id="KW-0808">Transferase</keyword>